<dbReference type="EMBL" id="AP026978">
    <property type="protein sequence ID" value="BDT97297.1"/>
    <property type="molecule type" value="Genomic_DNA"/>
</dbReference>
<evidence type="ECO:0000313" key="1">
    <source>
        <dbReference type="EMBL" id="BDT97297.1"/>
    </source>
</evidence>
<proteinExistence type="predicted"/>
<sequence length="347" mass="37961">MSELGCRRVIGRVGCTDLLTALNDYCQLAHLEAPTARQLPLRKTSGRSRPIVNHAAVEVGTIDWVTGFVLTPERREELSDLLGDETRFRTSYPRVAEYLDTAAAIPGSGDAEADRAFDIRLLHYMTGGDSENPYWDIVGPSVSVAPAERGGRREVNGGVAKGSARLAYAQTVLQEAYAYAIPSPETLEWITAVCAGRGLLEIGAGRGYWAEQLRRRGVDVLAFDSEPPGQIENVSFRGGAGQLDVWHEVGDLAGLAAAREAGEESRRVLFLCWPPGWGDPMSTDALEAFEEAGGDTLIYVGEPRGGKTGTDAFFDKLDSGWERVGEDTQFVSWWNLHDKAESWTRRK</sequence>
<dbReference type="Proteomes" id="UP001317870">
    <property type="component" value="Chromosome"/>
</dbReference>
<evidence type="ECO:0008006" key="3">
    <source>
        <dbReference type="Google" id="ProtNLM"/>
    </source>
</evidence>
<evidence type="ECO:0000313" key="2">
    <source>
        <dbReference type="Proteomes" id="UP001317870"/>
    </source>
</evidence>
<organism evidence="1 2">
    <name type="scientific">Nocardia sputorum</name>
    <dbReference type="NCBI Taxonomy" id="2984338"/>
    <lineage>
        <taxon>Bacteria</taxon>
        <taxon>Bacillati</taxon>
        <taxon>Actinomycetota</taxon>
        <taxon>Actinomycetes</taxon>
        <taxon>Mycobacteriales</taxon>
        <taxon>Nocardiaceae</taxon>
        <taxon>Nocardia</taxon>
    </lineage>
</organism>
<name>A0ABN6TWL9_9NOCA</name>
<keyword evidence="2" id="KW-1185">Reference proteome</keyword>
<dbReference type="SUPFAM" id="SSF53335">
    <property type="entry name" value="S-adenosyl-L-methionine-dependent methyltransferases"/>
    <property type="match status" value="1"/>
</dbReference>
<protein>
    <recommendedName>
        <fullName evidence="3">Class I SAM-dependent methyltransferase</fullName>
    </recommendedName>
</protein>
<reference evidence="1 2" key="1">
    <citation type="submission" date="2022-11" db="EMBL/GenBank/DDBJ databases">
        <title>Genome Sequencing of Nocardia sp. ON39_IFM12276 and assembly.</title>
        <authorList>
            <person name="Shimojima M."/>
            <person name="Toyokawa M."/>
            <person name="Uesaka K."/>
        </authorList>
    </citation>
    <scope>NUCLEOTIDE SEQUENCE [LARGE SCALE GENOMIC DNA]</scope>
    <source>
        <strain evidence="1 2">IFM 12276</strain>
    </source>
</reference>
<dbReference type="Gene3D" id="3.40.50.150">
    <property type="entry name" value="Vaccinia Virus protein VP39"/>
    <property type="match status" value="1"/>
</dbReference>
<dbReference type="InterPro" id="IPR029063">
    <property type="entry name" value="SAM-dependent_MTases_sf"/>
</dbReference>
<dbReference type="RefSeq" id="WP_281877239.1">
    <property type="nucleotide sequence ID" value="NZ_AP026978.1"/>
</dbReference>
<gene>
    <name evidence="1" type="ORF">IFM12276_03260</name>
</gene>
<dbReference type="PANTHER" id="PTHR39290:SF6">
    <property type="entry name" value="S-ADENOSYL-L-METHIONINE-DEPENDENT METHYLTRANSFERASES SUPERFAMILY PROTEIN"/>
    <property type="match status" value="1"/>
</dbReference>
<dbReference type="PANTHER" id="PTHR39290">
    <property type="entry name" value="C3H1-TYPE DOMAIN-CONTAINING PROTEIN-RELATED"/>
    <property type="match status" value="1"/>
</dbReference>
<accession>A0ABN6TWL9</accession>